<keyword evidence="7" id="KW-0411">Iron-sulfur</keyword>
<comment type="caution">
    <text evidence="10">The sequence shown here is derived from an EMBL/GenBank/DDBJ whole genome shotgun (WGS) entry which is preliminary data.</text>
</comment>
<dbReference type="EMBL" id="BARS01035103">
    <property type="protein sequence ID" value="GAG15230.1"/>
    <property type="molecule type" value="Genomic_DNA"/>
</dbReference>
<dbReference type="Pfam" id="PF13375">
    <property type="entry name" value="RnfC_N"/>
    <property type="match status" value="1"/>
</dbReference>
<feature type="non-terminal residue" evidence="10">
    <location>
        <position position="160"/>
    </location>
</feature>
<accession>X0VAE7</accession>
<protein>
    <recommendedName>
        <fullName evidence="11">RnfC Barrel sandwich hybrid domain-containing protein</fullName>
    </recommendedName>
</protein>
<evidence type="ECO:0008006" key="11">
    <source>
        <dbReference type="Google" id="ProtNLM"/>
    </source>
</evidence>
<gene>
    <name evidence="10" type="ORF">S01H1_54130</name>
</gene>
<keyword evidence="5" id="KW-0249">Electron transport</keyword>
<keyword evidence="6" id="KW-0408">Iron</keyword>
<sequence length="160" mass="16997">MTSFIGGIHPLYHKSTKKSKIEVTKIPKKVILPLSQHTGAPCEPLVKSGEIVKVAQKIASSDKFVSAPIHASISGTVLGIAKVPHPVLGECNAIVIESDGKIEWDESVKRRENIDALDAKELISIIREAGIVGLGGAAFPTHIKLSPPQDKGIDTVILNG</sequence>
<keyword evidence="1" id="KW-0813">Transport</keyword>
<dbReference type="GO" id="GO:0009055">
    <property type="term" value="F:electron transfer activity"/>
    <property type="evidence" value="ECO:0007669"/>
    <property type="project" value="InterPro"/>
</dbReference>
<feature type="domain" description="RnfC Barrel sandwich hybrid" evidence="9">
    <location>
        <begin position="3"/>
        <end position="101"/>
    </location>
</feature>
<dbReference type="GO" id="GO:0046872">
    <property type="term" value="F:metal ion binding"/>
    <property type="evidence" value="ECO:0007669"/>
    <property type="project" value="UniProtKB-KW"/>
</dbReference>
<reference evidence="10" key="1">
    <citation type="journal article" date="2014" name="Front. Microbiol.">
        <title>High frequency of phylogenetically diverse reductive dehalogenase-homologous genes in deep subseafloor sedimentary metagenomes.</title>
        <authorList>
            <person name="Kawai M."/>
            <person name="Futagami T."/>
            <person name="Toyoda A."/>
            <person name="Takaki Y."/>
            <person name="Nishi S."/>
            <person name="Hori S."/>
            <person name="Arai W."/>
            <person name="Tsubouchi T."/>
            <person name="Morono Y."/>
            <person name="Uchiyama I."/>
            <person name="Ito T."/>
            <person name="Fujiyama A."/>
            <person name="Inagaki F."/>
            <person name="Takami H."/>
        </authorList>
    </citation>
    <scope>NUCLEOTIDE SEQUENCE</scope>
    <source>
        <strain evidence="10">Expedition CK06-06</strain>
    </source>
</reference>
<evidence type="ECO:0000256" key="3">
    <source>
        <dbReference type="ARBA" id="ARBA00022723"/>
    </source>
</evidence>
<dbReference type="Pfam" id="PF01512">
    <property type="entry name" value="Complex1_51K"/>
    <property type="match status" value="1"/>
</dbReference>
<evidence type="ECO:0000256" key="2">
    <source>
        <dbReference type="ARBA" id="ARBA00022485"/>
    </source>
</evidence>
<dbReference type="GO" id="GO:0016020">
    <property type="term" value="C:membrane"/>
    <property type="evidence" value="ECO:0007669"/>
    <property type="project" value="InterPro"/>
</dbReference>
<keyword evidence="2" id="KW-0004">4Fe-4S</keyword>
<keyword evidence="4" id="KW-0677">Repeat</keyword>
<organism evidence="10">
    <name type="scientific">marine sediment metagenome</name>
    <dbReference type="NCBI Taxonomy" id="412755"/>
    <lineage>
        <taxon>unclassified sequences</taxon>
        <taxon>metagenomes</taxon>
        <taxon>ecological metagenomes</taxon>
    </lineage>
</organism>
<proteinExistence type="predicted"/>
<evidence type="ECO:0000259" key="8">
    <source>
        <dbReference type="Pfam" id="PF01512"/>
    </source>
</evidence>
<feature type="domain" description="NADH-ubiquinone oxidoreductase 51kDa subunit FMN-binding" evidence="8">
    <location>
        <begin position="126"/>
        <end position="160"/>
    </location>
</feature>
<name>X0VAE7_9ZZZZ</name>
<evidence type="ECO:0000256" key="6">
    <source>
        <dbReference type="ARBA" id="ARBA00023004"/>
    </source>
</evidence>
<evidence type="ECO:0000256" key="4">
    <source>
        <dbReference type="ARBA" id="ARBA00022737"/>
    </source>
</evidence>
<evidence type="ECO:0000313" key="10">
    <source>
        <dbReference type="EMBL" id="GAG15230.1"/>
    </source>
</evidence>
<dbReference type="SUPFAM" id="SSF142019">
    <property type="entry name" value="Nqo1 FMN-binding domain-like"/>
    <property type="match status" value="1"/>
</dbReference>
<evidence type="ECO:0000256" key="1">
    <source>
        <dbReference type="ARBA" id="ARBA00022448"/>
    </source>
</evidence>
<evidence type="ECO:0000259" key="9">
    <source>
        <dbReference type="Pfam" id="PF13375"/>
    </source>
</evidence>
<dbReference type="InterPro" id="IPR011538">
    <property type="entry name" value="Nuo51_FMN-bd"/>
</dbReference>
<dbReference type="InterPro" id="IPR026902">
    <property type="entry name" value="RnfC_N"/>
</dbReference>
<evidence type="ECO:0000256" key="7">
    <source>
        <dbReference type="ARBA" id="ARBA00023014"/>
    </source>
</evidence>
<dbReference type="PANTHER" id="PTHR43034">
    <property type="entry name" value="ION-TRANSLOCATING OXIDOREDUCTASE COMPLEX SUBUNIT C"/>
    <property type="match status" value="1"/>
</dbReference>
<dbReference type="PANTHER" id="PTHR43034:SF2">
    <property type="entry name" value="ION-TRANSLOCATING OXIDOREDUCTASE COMPLEX SUBUNIT C"/>
    <property type="match status" value="1"/>
</dbReference>
<evidence type="ECO:0000256" key="5">
    <source>
        <dbReference type="ARBA" id="ARBA00022982"/>
    </source>
</evidence>
<dbReference type="InterPro" id="IPR037225">
    <property type="entry name" value="Nuo51_FMN-bd_sf"/>
</dbReference>
<keyword evidence="3" id="KW-0479">Metal-binding</keyword>
<dbReference type="InterPro" id="IPR010208">
    <property type="entry name" value="Ion_transpt_RnfC/RsxC"/>
</dbReference>
<dbReference type="GO" id="GO:0051539">
    <property type="term" value="F:4 iron, 4 sulfur cluster binding"/>
    <property type="evidence" value="ECO:0007669"/>
    <property type="project" value="UniProtKB-KW"/>
</dbReference>
<dbReference type="AlphaFoldDB" id="X0VAE7"/>